<sequence>MSISASSEDHEQGPLGSLLLGSPPMPPRRHRGDKNQGGLTYLLLSSQVLALSLLSLPCLRNGDEDQQGLPYLRLGSPLAMETAPTHRLHREYEGQGGLRHLTLGSSLVTIAIPRLPPGAFPPATDASLPAVTSRMRSGDLKEGHTAYLAFDQACDDKTPWQSAPMVRFENLV</sequence>
<evidence type="ECO:0000313" key="1">
    <source>
        <dbReference type="EMBL" id="KAJ8635729.1"/>
    </source>
</evidence>
<proteinExistence type="predicted"/>
<evidence type="ECO:0000313" key="2">
    <source>
        <dbReference type="Proteomes" id="UP001234297"/>
    </source>
</evidence>
<name>A0ACC2LRR2_PERAE</name>
<accession>A0ACC2LRR2</accession>
<dbReference type="EMBL" id="CM056811">
    <property type="protein sequence ID" value="KAJ8635729.1"/>
    <property type="molecule type" value="Genomic_DNA"/>
</dbReference>
<gene>
    <name evidence="1" type="ORF">MRB53_009996</name>
</gene>
<comment type="caution">
    <text evidence="1">The sequence shown here is derived from an EMBL/GenBank/DDBJ whole genome shotgun (WGS) entry which is preliminary data.</text>
</comment>
<keyword evidence="2" id="KW-1185">Reference proteome</keyword>
<dbReference type="Proteomes" id="UP001234297">
    <property type="component" value="Chromosome 3"/>
</dbReference>
<organism evidence="1 2">
    <name type="scientific">Persea americana</name>
    <name type="common">Avocado</name>
    <dbReference type="NCBI Taxonomy" id="3435"/>
    <lineage>
        <taxon>Eukaryota</taxon>
        <taxon>Viridiplantae</taxon>
        <taxon>Streptophyta</taxon>
        <taxon>Embryophyta</taxon>
        <taxon>Tracheophyta</taxon>
        <taxon>Spermatophyta</taxon>
        <taxon>Magnoliopsida</taxon>
        <taxon>Magnoliidae</taxon>
        <taxon>Laurales</taxon>
        <taxon>Lauraceae</taxon>
        <taxon>Persea</taxon>
    </lineage>
</organism>
<reference evidence="1 2" key="1">
    <citation type="journal article" date="2022" name="Hortic Res">
        <title>A haplotype resolved chromosomal level avocado genome allows analysis of novel avocado genes.</title>
        <authorList>
            <person name="Nath O."/>
            <person name="Fletcher S.J."/>
            <person name="Hayward A."/>
            <person name="Shaw L.M."/>
            <person name="Masouleh A.K."/>
            <person name="Furtado A."/>
            <person name="Henry R.J."/>
            <person name="Mitter N."/>
        </authorList>
    </citation>
    <scope>NUCLEOTIDE SEQUENCE [LARGE SCALE GENOMIC DNA]</scope>
    <source>
        <strain evidence="2">cv. Hass</strain>
    </source>
</reference>
<protein>
    <submittedName>
        <fullName evidence="1">Uncharacterized protein</fullName>
    </submittedName>
</protein>